<dbReference type="AlphaFoldDB" id="A0A8S4ET81"/>
<dbReference type="EMBL" id="CAJHNJ030000021">
    <property type="protein sequence ID" value="CAG9118861.1"/>
    <property type="molecule type" value="Genomic_DNA"/>
</dbReference>
<feature type="transmembrane region" description="Helical" evidence="1">
    <location>
        <begin position="6"/>
        <end position="24"/>
    </location>
</feature>
<keyword evidence="3" id="KW-1185">Reference proteome</keyword>
<protein>
    <submittedName>
        <fullName evidence="2">(diamondback moth) hypothetical protein</fullName>
    </submittedName>
</protein>
<evidence type="ECO:0000313" key="3">
    <source>
        <dbReference type="Proteomes" id="UP000653454"/>
    </source>
</evidence>
<evidence type="ECO:0000256" key="1">
    <source>
        <dbReference type="SAM" id="Phobius"/>
    </source>
</evidence>
<accession>A0A8S4ET81</accession>
<evidence type="ECO:0000313" key="2">
    <source>
        <dbReference type="EMBL" id="CAG9118861.1"/>
    </source>
</evidence>
<reference evidence="2" key="1">
    <citation type="submission" date="2020-11" db="EMBL/GenBank/DDBJ databases">
        <authorList>
            <person name="Whiteford S."/>
        </authorList>
    </citation>
    <scope>NUCLEOTIDE SEQUENCE</scope>
</reference>
<keyword evidence="1" id="KW-0472">Membrane</keyword>
<gene>
    <name evidence="2" type="ORF">PLXY2_LOCUS6633</name>
</gene>
<comment type="caution">
    <text evidence="2">The sequence shown here is derived from an EMBL/GenBank/DDBJ whole genome shotgun (WGS) entry which is preliminary data.</text>
</comment>
<name>A0A8S4ET81_PLUXY</name>
<organism evidence="2 3">
    <name type="scientific">Plutella xylostella</name>
    <name type="common">Diamondback moth</name>
    <name type="synonym">Plutella maculipennis</name>
    <dbReference type="NCBI Taxonomy" id="51655"/>
    <lineage>
        <taxon>Eukaryota</taxon>
        <taxon>Metazoa</taxon>
        <taxon>Ecdysozoa</taxon>
        <taxon>Arthropoda</taxon>
        <taxon>Hexapoda</taxon>
        <taxon>Insecta</taxon>
        <taxon>Pterygota</taxon>
        <taxon>Neoptera</taxon>
        <taxon>Endopterygota</taxon>
        <taxon>Lepidoptera</taxon>
        <taxon>Glossata</taxon>
        <taxon>Ditrysia</taxon>
        <taxon>Yponomeutoidea</taxon>
        <taxon>Plutellidae</taxon>
        <taxon>Plutella</taxon>
    </lineage>
</organism>
<sequence>MHTLTVASIVIGLTCVVLLVLLRWKLRRRRACDVGKKASCKSLAPACSPDPVRLVHRLCPHNNVLQSIEVEEKDSLDEHLDVLAKKLAEKEGRLRISKYKIHQTQCEIENLQAIDQNVRSKYQEIMGSLRCDLVSNEQECHRLQEQIEWVTRRRAQIRQEVNRGKEMYNKAAAELATNLAEYQRGRADQATSWCAQRRRQPPSCSERRPSCRPVTPSCGHKVLEPRIAPFCARHED</sequence>
<keyword evidence="1" id="KW-0812">Transmembrane</keyword>
<dbReference type="Proteomes" id="UP000653454">
    <property type="component" value="Unassembled WGS sequence"/>
</dbReference>
<proteinExistence type="predicted"/>
<keyword evidence="1" id="KW-1133">Transmembrane helix</keyword>